<dbReference type="Proteomes" id="UP000247569">
    <property type="component" value="Unassembled WGS sequence"/>
</dbReference>
<accession>A0A318JY83</accession>
<organism evidence="1 2">
    <name type="scientific">Nocardia tenerifensis</name>
    <dbReference type="NCBI Taxonomy" id="228006"/>
    <lineage>
        <taxon>Bacteria</taxon>
        <taxon>Bacillati</taxon>
        <taxon>Actinomycetota</taxon>
        <taxon>Actinomycetes</taxon>
        <taxon>Mycobacteriales</taxon>
        <taxon>Nocardiaceae</taxon>
        <taxon>Nocardia</taxon>
    </lineage>
</organism>
<name>A0A318JY83_9NOCA</name>
<protein>
    <submittedName>
        <fullName evidence="1">Uncharacterized protein</fullName>
    </submittedName>
</protein>
<dbReference type="EMBL" id="QJKF01000008">
    <property type="protein sequence ID" value="PXX61729.1"/>
    <property type="molecule type" value="Genomic_DNA"/>
</dbReference>
<evidence type="ECO:0000313" key="2">
    <source>
        <dbReference type="Proteomes" id="UP000247569"/>
    </source>
</evidence>
<gene>
    <name evidence="1" type="ORF">DFR70_108287</name>
</gene>
<evidence type="ECO:0000313" key="1">
    <source>
        <dbReference type="EMBL" id="PXX61729.1"/>
    </source>
</evidence>
<keyword evidence="2" id="KW-1185">Reference proteome</keyword>
<dbReference type="AlphaFoldDB" id="A0A318JY83"/>
<reference evidence="1 2" key="1">
    <citation type="submission" date="2018-05" db="EMBL/GenBank/DDBJ databases">
        <title>Genomic Encyclopedia of Type Strains, Phase IV (KMG-IV): sequencing the most valuable type-strain genomes for metagenomic binning, comparative biology and taxonomic classification.</title>
        <authorList>
            <person name="Goeker M."/>
        </authorList>
    </citation>
    <scope>NUCLEOTIDE SEQUENCE [LARGE SCALE GENOMIC DNA]</scope>
    <source>
        <strain evidence="1 2">DSM 44704</strain>
    </source>
</reference>
<dbReference type="RefSeq" id="WP_040731586.1">
    <property type="nucleotide sequence ID" value="NZ_QJKF01000008.1"/>
</dbReference>
<proteinExistence type="predicted"/>
<comment type="caution">
    <text evidence="1">The sequence shown here is derived from an EMBL/GenBank/DDBJ whole genome shotgun (WGS) entry which is preliminary data.</text>
</comment>
<sequence length="70" mass="7639">MTTADQLHAEGYARGVALGRAKALLQLVTHKSGWPPSHIIDTVFNADQEQMSAWLGRILTAKTMKDMSGD</sequence>